<proteinExistence type="predicted"/>
<reference evidence="2 3" key="1">
    <citation type="submission" date="2011-09" db="EMBL/GenBank/DDBJ databases">
        <title>The draft genome of Paenibacillus lactis 154.</title>
        <authorList>
            <consortium name="US DOE Joint Genome Institute (JGI-PGF)"/>
            <person name="Lucas S."/>
            <person name="Han J."/>
            <person name="Lapidus A."/>
            <person name="Cheng J.-F."/>
            <person name="Goodwin L."/>
            <person name="Pitluck S."/>
            <person name="Peters L."/>
            <person name="Land M.L."/>
            <person name="Hauser L."/>
            <person name="Siebers A."/>
            <person name="Thelen M."/>
            <person name="Hugenholtz P."/>
            <person name="Allgaier M."/>
            <person name="Woyke T.J."/>
        </authorList>
    </citation>
    <scope>NUCLEOTIDE SEQUENCE [LARGE SCALE GENOMIC DNA]</scope>
    <source>
        <strain evidence="2 3">154</strain>
    </source>
</reference>
<feature type="compositionally biased region" description="Basic and acidic residues" evidence="1">
    <location>
        <begin position="1"/>
        <end position="10"/>
    </location>
</feature>
<name>G4H7U2_9BACL</name>
<protein>
    <submittedName>
        <fullName evidence="2">Uncharacterized protein</fullName>
    </submittedName>
</protein>
<evidence type="ECO:0000313" key="3">
    <source>
        <dbReference type="Proteomes" id="UP000003891"/>
    </source>
</evidence>
<dbReference type="RefSeq" id="WP_007127229.1">
    <property type="nucleotide sequence ID" value="NZ_AGIP01000001.1"/>
</dbReference>
<evidence type="ECO:0000313" key="2">
    <source>
        <dbReference type="EMBL" id="EHB67927.1"/>
    </source>
</evidence>
<sequence length="58" mass="6781">MNEKQEHRPDQSTQEEPTIAPGMETNDDLREEATDEEIQRGDYTEVTQFVIDRTPDDE</sequence>
<accession>G4H7U2</accession>
<dbReference type="EMBL" id="AGIP01000001">
    <property type="protein sequence ID" value="EHB67927.1"/>
    <property type="molecule type" value="Genomic_DNA"/>
</dbReference>
<feature type="region of interest" description="Disordered" evidence="1">
    <location>
        <begin position="1"/>
        <end position="58"/>
    </location>
</feature>
<gene>
    <name evidence="2" type="ORF">PaelaDRAFT_0053</name>
</gene>
<dbReference type="PATRIC" id="fig|743719.3.peg.55"/>
<feature type="compositionally biased region" description="Basic and acidic residues" evidence="1">
    <location>
        <begin position="27"/>
        <end position="43"/>
    </location>
</feature>
<dbReference type="Proteomes" id="UP000003891">
    <property type="component" value="Unassembled WGS sequence"/>
</dbReference>
<dbReference type="AlphaFoldDB" id="G4H7U2"/>
<organism evidence="2 3">
    <name type="scientific">Paenibacillus lactis 154</name>
    <dbReference type="NCBI Taxonomy" id="743719"/>
    <lineage>
        <taxon>Bacteria</taxon>
        <taxon>Bacillati</taxon>
        <taxon>Bacillota</taxon>
        <taxon>Bacilli</taxon>
        <taxon>Bacillales</taxon>
        <taxon>Paenibacillaceae</taxon>
        <taxon>Paenibacillus</taxon>
    </lineage>
</organism>
<evidence type="ECO:0000256" key="1">
    <source>
        <dbReference type="SAM" id="MobiDB-lite"/>
    </source>
</evidence>